<dbReference type="RefSeq" id="WP_152214316.1">
    <property type="nucleotide sequence ID" value="NZ_WESC01000001.1"/>
</dbReference>
<proteinExistence type="predicted"/>
<organism evidence="1 2">
    <name type="scientific">Parvibaculum sedimenti</name>
    <dbReference type="NCBI Taxonomy" id="2608632"/>
    <lineage>
        <taxon>Bacteria</taxon>
        <taxon>Pseudomonadati</taxon>
        <taxon>Pseudomonadota</taxon>
        <taxon>Alphaproteobacteria</taxon>
        <taxon>Hyphomicrobiales</taxon>
        <taxon>Parvibaculaceae</taxon>
        <taxon>Parvibaculum</taxon>
    </lineage>
</organism>
<dbReference type="EMBL" id="WESC01000001">
    <property type="protein sequence ID" value="KAB7742763.1"/>
    <property type="molecule type" value="Genomic_DNA"/>
</dbReference>
<protein>
    <submittedName>
        <fullName evidence="1">Uncharacterized protein</fullName>
    </submittedName>
</protein>
<accession>A0A6N6VM31</accession>
<reference evidence="1 2" key="1">
    <citation type="submission" date="2019-09" db="EMBL/GenBank/DDBJ databases">
        <title>Parvibaculum sedimenti sp. nov., isolated from sediment.</title>
        <authorList>
            <person name="Wang Y."/>
        </authorList>
    </citation>
    <scope>NUCLEOTIDE SEQUENCE [LARGE SCALE GENOMIC DNA]</scope>
    <source>
        <strain evidence="1 2">HXT-9</strain>
    </source>
</reference>
<keyword evidence="2" id="KW-1185">Reference proteome</keyword>
<evidence type="ECO:0000313" key="1">
    <source>
        <dbReference type="EMBL" id="KAB7742763.1"/>
    </source>
</evidence>
<name>A0A6N6VM31_9HYPH</name>
<dbReference type="Proteomes" id="UP000468901">
    <property type="component" value="Unassembled WGS sequence"/>
</dbReference>
<dbReference type="AlphaFoldDB" id="A0A6N6VM31"/>
<gene>
    <name evidence="1" type="ORF">F2P47_01115</name>
</gene>
<evidence type="ECO:0000313" key="2">
    <source>
        <dbReference type="Proteomes" id="UP000468901"/>
    </source>
</evidence>
<comment type="caution">
    <text evidence="1">The sequence shown here is derived from an EMBL/GenBank/DDBJ whole genome shotgun (WGS) entry which is preliminary data.</text>
</comment>
<sequence>MSFMSFWKHLTRRRRISFYDSQHAMRAAIASLGPIDLTRLSDDELRRIVAEEPDSMRGDAARRHLAWRAYCDPASGPDMPAAN</sequence>